<proteinExistence type="predicted"/>
<gene>
    <name evidence="1" type="ORF">VICG_01635</name>
</gene>
<evidence type="ECO:0000313" key="2">
    <source>
        <dbReference type="Proteomes" id="UP000011082"/>
    </source>
</evidence>
<dbReference type="VEuPathDB" id="MicrosporidiaDB:VICG_01635"/>
<sequence length="396" mass="46961">METLNTNDSEQNSTSNQIVDAYFKIVRDITQMEKQIDLFKHYYFYGIFLDEVNKIKENFGLVLKENMRKFLNQNWGEIGKELEISGRFKVFDEIRNKKHDICNEHIKETMYCIKQLEYTVSLIELLIVEERTRMFKEIEKQTQCSQEEADQIVCFYIGNILLSHILSDAFPNVETFYSQMFLNLSRYSICQINLISKLRILTEKLGIFNSDLDHSIETIVYNYFGSEFDPKALFKLSEEDISLKIFKCYDFLKSINSYENEFDEVFLKKIDNSLLFILNSTPFEQFFTRLEDVKNIISKLRLKDEHFNDYSFECIDEIQKSIWKLSEGQANDLQAFAKHNNAEDVVKKILALKEVKNKDFKEKFVQVLADKVDEIFENRSQEDKALFLDTARRNLL</sequence>
<evidence type="ECO:0000313" key="1">
    <source>
        <dbReference type="EMBL" id="ELA41394.1"/>
    </source>
</evidence>
<dbReference type="HOGENOM" id="CLU_696767_0_0_1"/>
<protein>
    <submittedName>
        <fullName evidence="1">Uncharacterized protein</fullName>
    </submittedName>
</protein>
<dbReference type="AlphaFoldDB" id="L2GL74"/>
<reference evidence="2" key="1">
    <citation type="submission" date="2011-05" db="EMBL/GenBank/DDBJ databases">
        <title>The genome sequence of Vittaforma corneae strain ATCC 50505.</title>
        <authorList>
            <consortium name="The Broad Institute Genome Sequencing Platform"/>
            <person name="Cuomo C."/>
            <person name="Didier E."/>
            <person name="Bowers L."/>
            <person name="Young S.K."/>
            <person name="Zeng Q."/>
            <person name="Gargeya S."/>
            <person name="Fitzgerald M."/>
            <person name="Haas B."/>
            <person name="Abouelleil A."/>
            <person name="Alvarado L."/>
            <person name="Arachchi H.M."/>
            <person name="Berlin A."/>
            <person name="Chapman S.B."/>
            <person name="Gearin G."/>
            <person name="Goldberg J."/>
            <person name="Griggs A."/>
            <person name="Gujja S."/>
            <person name="Hansen M."/>
            <person name="Heiman D."/>
            <person name="Howarth C."/>
            <person name="Larimer J."/>
            <person name="Lui A."/>
            <person name="MacDonald P.J.P."/>
            <person name="McCowen C."/>
            <person name="Montmayeur A."/>
            <person name="Murphy C."/>
            <person name="Neiman D."/>
            <person name="Pearson M."/>
            <person name="Priest M."/>
            <person name="Roberts A."/>
            <person name="Saif S."/>
            <person name="Shea T."/>
            <person name="Sisk P."/>
            <person name="Stolte C."/>
            <person name="Sykes S."/>
            <person name="Wortman J."/>
            <person name="Nusbaum C."/>
            <person name="Birren B."/>
        </authorList>
    </citation>
    <scope>NUCLEOTIDE SEQUENCE [LARGE SCALE GENOMIC DNA]</scope>
    <source>
        <strain evidence="2">ATCC 50505</strain>
    </source>
</reference>
<dbReference type="EMBL" id="JH370145">
    <property type="protein sequence ID" value="ELA41394.1"/>
    <property type="molecule type" value="Genomic_DNA"/>
</dbReference>
<dbReference type="RefSeq" id="XP_007605080.1">
    <property type="nucleotide sequence ID" value="XM_007605018.1"/>
</dbReference>
<dbReference type="GeneID" id="19882345"/>
<dbReference type="OrthoDB" id="2195779at2759"/>
<organism evidence="1 2">
    <name type="scientific">Vittaforma corneae (strain ATCC 50505)</name>
    <name type="common">Microsporidian parasite</name>
    <name type="synonym">Nosema corneum</name>
    <dbReference type="NCBI Taxonomy" id="993615"/>
    <lineage>
        <taxon>Eukaryota</taxon>
        <taxon>Fungi</taxon>
        <taxon>Fungi incertae sedis</taxon>
        <taxon>Microsporidia</taxon>
        <taxon>Nosematidae</taxon>
        <taxon>Vittaforma</taxon>
    </lineage>
</organism>
<keyword evidence="2" id="KW-1185">Reference proteome</keyword>
<name>L2GL74_VITCO</name>
<dbReference type="Proteomes" id="UP000011082">
    <property type="component" value="Unassembled WGS sequence"/>
</dbReference>
<dbReference type="InParanoid" id="L2GL74"/>
<accession>L2GL74</accession>